<accession>A0AAN9Z7T0</accession>
<dbReference type="PANTHER" id="PTHR11439">
    <property type="entry name" value="GAG-POL-RELATED RETROTRANSPOSON"/>
    <property type="match status" value="1"/>
</dbReference>
<dbReference type="CDD" id="cd09272">
    <property type="entry name" value="RNase_HI_RT_Ty1"/>
    <property type="match status" value="1"/>
</dbReference>
<dbReference type="EMBL" id="JAZDUA010000187">
    <property type="protein sequence ID" value="KAK7865050.1"/>
    <property type="molecule type" value="Genomic_DNA"/>
</dbReference>
<reference evidence="2 3" key="1">
    <citation type="submission" date="2024-03" db="EMBL/GenBank/DDBJ databases">
        <title>The genome assembly and annotation of the cricket Gryllus longicercus Weissman &amp; Gray.</title>
        <authorList>
            <person name="Szrajer S."/>
            <person name="Gray D."/>
            <person name="Ylla G."/>
        </authorList>
    </citation>
    <scope>NUCLEOTIDE SEQUENCE [LARGE SCALE GENOMIC DNA]</scope>
    <source>
        <strain evidence="2">DAG 2021-001</strain>
        <tissue evidence="2">Whole body minus gut</tissue>
    </source>
</reference>
<dbReference type="GO" id="GO:0071897">
    <property type="term" value="P:DNA biosynthetic process"/>
    <property type="evidence" value="ECO:0007669"/>
    <property type="project" value="UniProtKB-ARBA"/>
</dbReference>
<protein>
    <recommendedName>
        <fullName evidence="4">Reverse transcriptase Ty1/copia-type domain-containing protein</fullName>
    </recommendedName>
</protein>
<evidence type="ECO:0008006" key="4">
    <source>
        <dbReference type="Google" id="ProtNLM"/>
    </source>
</evidence>
<dbReference type="Proteomes" id="UP001378592">
    <property type="component" value="Unassembled WGS sequence"/>
</dbReference>
<dbReference type="SUPFAM" id="SSF56672">
    <property type="entry name" value="DNA/RNA polymerases"/>
    <property type="match status" value="1"/>
</dbReference>
<name>A0AAN9Z7T0_9ORTH</name>
<organism evidence="2 3">
    <name type="scientific">Gryllus longicercus</name>
    <dbReference type="NCBI Taxonomy" id="2509291"/>
    <lineage>
        <taxon>Eukaryota</taxon>
        <taxon>Metazoa</taxon>
        <taxon>Ecdysozoa</taxon>
        <taxon>Arthropoda</taxon>
        <taxon>Hexapoda</taxon>
        <taxon>Insecta</taxon>
        <taxon>Pterygota</taxon>
        <taxon>Neoptera</taxon>
        <taxon>Polyneoptera</taxon>
        <taxon>Orthoptera</taxon>
        <taxon>Ensifera</taxon>
        <taxon>Gryllidea</taxon>
        <taxon>Grylloidea</taxon>
        <taxon>Gryllidae</taxon>
        <taxon>Gryllinae</taxon>
        <taxon>Gryllus</taxon>
    </lineage>
</organism>
<sequence length="435" mass="49623">MENGDDNAEEYPGGRNQIVDLSGASKLAAPEAQRPAIRNLAVNETEPRRDLDGEQFDANPRNVEALQENEGTVVDNARDYNLRKRDKLKRPGRYTANFAMVNVPLTYKEAMEGSESREWSKAIADEASLYSFLDELVKQFEITVMEPGHFVGMEILDETDEGNNRRILIHQSSYIRRMIEKFHMQDAAPIGTPADPHVRLKKPDYDDHSEDSYPYREAVGSLMYAAIVTRPDIMFATNQISRYTSNNDQTHWNAVKRILKYLKGTINFGIEYRRNSEMLVVTGYSDSDFGNDLDTRRSMSGYVFLLSNGAVTWSSQIQKAVTLSTTEAEYVAASEATKEVTWIRQFLDDIGEPVQEPTNLKMDKQGALCLVKNPVFHKRTKHVDIKYHYIREKLEEGTVSVSFVPSDLELADVFTKPTPRDHFHKLIFNLGMRKC</sequence>
<dbReference type="AlphaFoldDB" id="A0AAN9Z7T0"/>
<evidence type="ECO:0000256" key="1">
    <source>
        <dbReference type="SAM" id="MobiDB-lite"/>
    </source>
</evidence>
<dbReference type="InterPro" id="IPR043502">
    <property type="entry name" value="DNA/RNA_pol_sf"/>
</dbReference>
<evidence type="ECO:0000313" key="3">
    <source>
        <dbReference type="Proteomes" id="UP001378592"/>
    </source>
</evidence>
<comment type="caution">
    <text evidence="2">The sequence shown here is derived from an EMBL/GenBank/DDBJ whole genome shotgun (WGS) entry which is preliminary data.</text>
</comment>
<keyword evidence="3" id="KW-1185">Reference proteome</keyword>
<evidence type="ECO:0000313" key="2">
    <source>
        <dbReference type="EMBL" id="KAK7865050.1"/>
    </source>
</evidence>
<gene>
    <name evidence="2" type="ORF">R5R35_007177</name>
</gene>
<feature type="region of interest" description="Disordered" evidence="1">
    <location>
        <begin position="1"/>
        <end position="32"/>
    </location>
</feature>
<proteinExistence type="predicted"/>